<feature type="region of interest" description="Disordered" evidence="4">
    <location>
        <begin position="1"/>
        <end position="24"/>
    </location>
</feature>
<accession>A0A507C2N0</accession>
<keyword evidence="5" id="KW-0472">Membrane</keyword>
<keyword evidence="2" id="KW-0808">Transferase</keyword>
<keyword evidence="1" id="KW-0489">Methyltransferase</keyword>
<comment type="caution">
    <text evidence="7">The sequence shown here is derived from an EMBL/GenBank/DDBJ whole genome shotgun (WGS) entry which is preliminary data.</text>
</comment>
<proteinExistence type="predicted"/>
<evidence type="ECO:0000313" key="8">
    <source>
        <dbReference type="Proteomes" id="UP000319731"/>
    </source>
</evidence>
<dbReference type="OrthoDB" id="42889at2759"/>
<sequence length="1085" mass="120077">MMGKRATTKKEDCNTAPTIKKRKGMPADTQQVLFGWASKQGAKLELLQVEIRDGERGVYANSNINPGERIAYIPDSIVLSESMVEKTELGLAVATLLPEFGSTWSYWTKGLMLMIAYMVHELYVKQDGSFWYPYLSTLPETYDLPIVWEEDMVERELNGTNMAYFVSEKRKELRRAFDAVSSNESIVKKYFPTPGALTFDHWLWAYCSISSRAFPKRRSAAASEPDKIVDTNKKPEEYSMRADDPFILGDPRVEECELAMWPVLDMLNHARGHKIEWITSHDGISFVAQQSVAKGAEVMNNYGPKGNELLLGHYGFVISLNEEDYVKVKLAVDTDSTGDETSSNDNRPTPEDNSAPLSRLQQKLIHLKDLGLDDRQFLLFENDVEIPVKMLRMIRVLLTRTCDGDLTDGCNPVSPRCEIEVYHNLWKLLKGREARLLENPVTAEGGDDSDGVEEPDARKRFARIYRQGQRRILEHAIGLVRSQCKSYIESRAASGTSFIFLDPLEENEFMLDDETRVIEKIVYLKHENPLLKSLASSRTAAKVAEILGLETEEAAREHYNELVQDGVLKLDEEAFLWGATVLESHSAPLSLNFMVEVLGLSPNEELDEEQEDVSDEVEEEVDGDEIQDSTNFPTLKLFRIVQLSRNEQELLRLGSRAATGKSVSEMTRQAFEQSYDARPAWSRSILIVLLNLCCGGSTIIGGALVPTPKCLLFLGINESALTHPLRTCVAPVVISGISCIIAMIVLLPRYLALWTRAGLKSRRAVEIGWSVILLISILLLMFSSGAYTLAGVGLSSNSTHSTNINSTAIGAVFVPVGLTNNSYYTPYFGNVVICILAVLFASILAIIEFNTLTVVLFGQDGTGGHIKSIQPIEDDSPPSSTTTLPVLSQVDEERPLPSPGRRRGPVANNHNTLSISVPPGLVDHEQQQPLPVRGNGTALSSLNTVAIATSPRQVNNEQQITSPVRRKDTSNNHTTSPIVVSPQQGTNDHQMSWPIIRQATQSSNHNKSPILVPGQLGEDQPIPLVKRRGTGNSNTNNDGFNGPVIPLSSLANAEPSPSRRKRPPAPRSKPLPNLPDEIDLGDAVT</sequence>
<evidence type="ECO:0000256" key="5">
    <source>
        <dbReference type="SAM" id="Phobius"/>
    </source>
</evidence>
<feature type="region of interest" description="Disordered" evidence="4">
    <location>
        <begin position="335"/>
        <end position="356"/>
    </location>
</feature>
<gene>
    <name evidence="7" type="ORF">SmJEL517_g04649</name>
</gene>
<dbReference type="PANTHER" id="PTHR13271">
    <property type="entry name" value="UNCHARACTERIZED PUTATIVE METHYLTRANSFERASE"/>
    <property type="match status" value="1"/>
</dbReference>
<keyword evidence="5" id="KW-1133">Transmembrane helix</keyword>
<dbReference type="RefSeq" id="XP_031023456.1">
    <property type="nucleotide sequence ID" value="XM_031170577.1"/>
</dbReference>
<reference evidence="7 8" key="1">
    <citation type="journal article" date="2019" name="Sci. Rep.">
        <title>Comparative genomics of chytrid fungi reveal insights into the obligate biotrophic and pathogenic lifestyle of Synchytrium endobioticum.</title>
        <authorList>
            <person name="van de Vossenberg B.T.L.H."/>
            <person name="Warris S."/>
            <person name="Nguyen H.D.T."/>
            <person name="van Gent-Pelzer M.P.E."/>
            <person name="Joly D.L."/>
            <person name="van de Geest H.C."/>
            <person name="Bonants P.J.M."/>
            <person name="Smith D.S."/>
            <person name="Levesque C.A."/>
            <person name="van der Lee T.A.J."/>
        </authorList>
    </citation>
    <scope>NUCLEOTIDE SEQUENCE [LARGE SCALE GENOMIC DNA]</scope>
    <source>
        <strain evidence="7 8">JEL517</strain>
    </source>
</reference>
<dbReference type="GeneID" id="42005874"/>
<dbReference type="Gene3D" id="3.90.1420.10">
    <property type="entry name" value="Rubisco LSMT, substrate-binding domain"/>
    <property type="match status" value="1"/>
</dbReference>
<keyword evidence="8" id="KW-1185">Reference proteome</keyword>
<dbReference type="GO" id="GO:0032259">
    <property type="term" value="P:methylation"/>
    <property type="evidence" value="ECO:0007669"/>
    <property type="project" value="UniProtKB-KW"/>
</dbReference>
<dbReference type="PROSITE" id="PS50280">
    <property type="entry name" value="SET"/>
    <property type="match status" value="1"/>
</dbReference>
<feature type="compositionally biased region" description="Polar residues" evidence="4">
    <location>
        <begin position="1030"/>
        <end position="1039"/>
    </location>
</feature>
<feature type="transmembrane region" description="Helical" evidence="5">
    <location>
        <begin position="724"/>
        <end position="747"/>
    </location>
</feature>
<feature type="domain" description="SET" evidence="6">
    <location>
        <begin position="42"/>
        <end position="303"/>
    </location>
</feature>
<feature type="transmembrane region" description="Helical" evidence="5">
    <location>
        <begin position="685"/>
        <end position="704"/>
    </location>
</feature>
<evidence type="ECO:0000256" key="2">
    <source>
        <dbReference type="ARBA" id="ARBA00022679"/>
    </source>
</evidence>
<feature type="compositionally biased region" description="Polar residues" evidence="4">
    <location>
        <begin position="877"/>
        <end position="886"/>
    </location>
</feature>
<feature type="region of interest" description="Disordered" evidence="4">
    <location>
        <begin position="869"/>
        <end position="914"/>
    </location>
</feature>
<dbReference type="Gene3D" id="3.90.1410.10">
    <property type="entry name" value="set domain protein methyltransferase, domain 1"/>
    <property type="match status" value="1"/>
</dbReference>
<name>A0A507C2N0_9FUNG</name>
<feature type="region of interest" description="Disordered" evidence="4">
    <location>
        <begin position="951"/>
        <end position="988"/>
    </location>
</feature>
<dbReference type="PANTHER" id="PTHR13271:SF151">
    <property type="entry name" value="SET DOMAIN-CONTAINING PROTEIN 4"/>
    <property type="match status" value="1"/>
</dbReference>
<keyword evidence="3" id="KW-0949">S-adenosyl-L-methionine</keyword>
<evidence type="ECO:0000313" key="7">
    <source>
        <dbReference type="EMBL" id="TPX32206.1"/>
    </source>
</evidence>
<dbReference type="Proteomes" id="UP000319731">
    <property type="component" value="Unassembled WGS sequence"/>
</dbReference>
<protein>
    <recommendedName>
        <fullName evidence="6">SET domain-containing protein</fullName>
    </recommendedName>
</protein>
<organism evidence="7 8">
    <name type="scientific">Synchytrium microbalum</name>
    <dbReference type="NCBI Taxonomy" id="1806994"/>
    <lineage>
        <taxon>Eukaryota</taxon>
        <taxon>Fungi</taxon>
        <taxon>Fungi incertae sedis</taxon>
        <taxon>Chytridiomycota</taxon>
        <taxon>Chytridiomycota incertae sedis</taxon>
        <taxon>Chytridiomycetes</taxon>
        <taxon>Synchytriales</taxon>
        <taxon>Synchytriaceae</taxon>
        <taxon>Synchytrium</taxon>
    </lineage>
</organism>
<dbReference type="AlphaFoldDB" id="A0A507C2N0"/>
<feature type="compositionally biased region" description="Polar residues" evidence="4">
    <location>
        <begin position="971"/>
        <end position="988"/>
    </location>
</feature>
<evidence type="ECO:0000259" key="6">
    <source>
        <dbReference type="PROSITE" id="PS50280"/>
    </source>
</evidence>
<dbReference type="InterPro" id="IPR001214">
    <property type="entry name" value="SET_dom"/>
</dbReference>
<dbReference type="EMBL" id="QEAO01000033">
    <property type="protein sequence ID" value="TPX32206.1"/>
    <property type="molecule type" value="Genomic_DNA"/>
</dbReference>
<feature type="compositionally biased region" description="Acidic residues" evidence="4">
    <location>
        <begin position="1076"/>
        <end position="1085"/>
    </location>
</feature>
<feature type="transmembrane region" description="Helical" evidence="5">
    <location>
        <begin position="827"/>
        <end position="847"/>
    </location>
</feature>
<evidence type="ECO:0000256" key="3">
    <source>
        <dbReference type="ARBA" id="ARBA00022691"/>
    </source>
</evidence>
<evidence type="ECO:0000256" key="4">
    <source>
        <dbReference type="SAM" id="MobiDB-lite"/>
    </source>
</evidence>
<feature type="compositionally biased region" description="Polar residues" evidence="4">
    <location>
        <begin position="339"/>
        <end position="356"/>
    </location>
</feature>
<feature type="transmembrane region" description="Helical" evidence="5">
    <location>
        <begin position="767"/>
        <end position="790"/>
    </location>
</feature>
<dbReference type="GO" id="GO:0016279">
    <property type="term" value="F:protein-lysine N-methyltransferase activity"/>
    <property type="evidence" value="ECO:0007669"/>
    <property type="project" value="UniProtKB-ARBA"/>
</dbReference>
<evidence type="ECO:0000256" key="1">
    <source>
        <dbReference type="ARBA" id="ARBA00022603"/>
    </source>
</evidence>
<keyword evidence="5" id="KW-0812">Transmembrane</keyword>
<feature type="region of interest" description="Disordered" evidence="4">
    <location>
        <begin position="1003"/>
        <end position="1085"/>
    </location>
</feature>
<dbReference type="InterPro" id="IPR046341">
    <property type="entry name" value="SET_dom_sf"/>
</dbReference>
<dbReference type="InterPro" id="IPR050600">
    <property type="entry name" value="SETD3_SETD6_MTase"/>
</dbReference>
<dbReference type="SUPFAM" id="SSF81822">
    <property type="entry name" value="RuBisCo LSMT C-terminal, substrate-binding domain"/>
    <property type="match status" value="1"/>
</dbReference>
<dbReference type="SUPFAM" id="SSF82199">
    <property type="entry name" value="SET domain"/>
    <property type="match status" value="1"/>
</dbReference>
<dbReference type="InterPro" id="IPR036464">
    <property type="entry name" value="Rubisco_LSMT_subst-bd_sf"/>
</dbReference>
<feature type="compositionally biased region" description="Polar residues" evidence="4">
    <location>
        <begin position="951"/>
        <end position="962"/>
    </location>
</feature>
<dbReference type="Pfam" id="PF00856">
    <property type="entry name" value="SET"/>
    <property type="match status" value="1"/>
</dbReference>
<dbReference type="STRING" id="1806994.A0A507C2N0"/>